<evidence type="ECO:0000256" key="1">
    <source>
        <dbReference type="SAM" id="Phobius"/>
    </source>
</evidence>
<dbReference type="OrthoDB" id="170690at2157"/>
<keyword evidence="1" id="KW-0812">Transmembrane</keyword>
<protein>
    <submittedName>
        <fullName evidence="2">Uncharacterized protein</fullName>
    </submittedName>
</protein>
<feature type="transmembrane region" description="Helical" evidence="1">
    <location>
        <begin position="274"/>
        <end position="293"/>
    </location>
</feature>
<evidence type="ECO:0000313" key="3">
    <source>
        <dbReference type="Proteomes" id="UP000236755"/>
    </source>
</evidence>
<accession>A0A1H3WDS5</accession>
<organism evidence="2 3">
    <name type="scientific">Haloplanus vescus</name>
    <dbReference type="NCBI Taxonomy" id="555874"/>
    <lineage>
        <taxon>Archaea</taxon>
        <taxon>Methanobacteriati</taxon>
        <taxon>Methanobacteriota</taxon>
        <taxon>Stenosarchaea group</taxon>
        <taxon>Halobacteria</taxon>
        <taxon>Halobacteriales</taxon>
        <taxon>Haloferacaceae</taxon>
        <taxon>Haloplanus</taxon>
    </lineage>
</organism>
<dbReference type="EMBL" id="FNQT01000001">
    <property type="protein sequence ID" value="SDZ85253.1"/>
    <property type="molecule type" value="Genomic_DNA"/>
</dbReference>
<keyword evidence="3" id="KW-1185">Reference proteome</keyword>
<evidence type="ECO:0000313" key="2">
    <source>
        <dbReference type="EMBL" id="SDZ85253.1"/>
    </source>
</evidence>
<dbReference type="AlphaFoldDB" id="A0A1H3WDS5"/>
<name>A0A1H3WDS5_9EURY</name>
<sequence length="294" mass="32010">MALGSIADWLVTLGRTLALWGGALLLLASTLSFYQGWGRWRRSSVVDETPQSDIGALDAPGVVHVRGEIVTQTPHDTFHSPIGDDERTVLSAWEIEERYDKIGNESWEKSAWGVRSTPFSLSDGTGRIRVDLDDIVVGNETDDVFTPETLLTSTGVSVDGLRCEFESFDVRVRTGYDESPPPRIADFLERTDGISVGPMTTALGRINVDDSERRYREQTLQLGDEVSIVGRAIPHGTDSPARHADDVVLTQTDETTVYLSVPPLDEATDIGGPLLFGVFTGLVGIALLAIRAVI</sequence>
<dbReference type="Proteomes" id="UP000236755">
    <property type="component" value="Unassembled WGS sequence"/>
</dbReference>
<proteinExistence type="predicted"/>
<gene>
    <name evidence="2" type="ORF">SAMN04488065_0785</name>
</gene>
<keyword evidence="1" id="KW-0472">Membrane</keyword>
<reference evidence="2 3" key="1">
    <citation type="submission" date="2016-10" db="EMBL/GenBank/DDBJ databases">
        <authorList>
            <person name="de Groot N.N."/>
        </authorList>
    </citation>
    <scope>NUCLEOTIDE SEQUENCE [LARGE SCALE GENOMIC DNA]</scope>
    <source>
        <strain evidence="2 3">CGMCC 1.8712</strain>
    </source>
</reference>
<feature type="transmembrane region" description="Helical" evidence="1">
    <location>
        <begin position="17"/>
        <end position="34"/>
    </location>
</feature>
<dbReference type="RefSeq" id="WP_092631716.1">
    <property type="nucleotide sequence ID" value="NZ_FNQT01000001.1"/>
</dbReference>
<keyword evidence="1" id="KW-1133">Transmembrane helix</keyword>